<proteinExistence type="predicted"/>
<feature type="transmembrane region" description="Helical" evidence="1">
    <location>
        <begin position="71"/>
        <end position="104"/>
    </location>
</feature>
<evidence type="ECO:0000313" key="2">
    <source>
        <dbReference type="EMBL" id="MBB3939210.1"/>
    </source>
</evidence>
<keyword evidence="1" id="KW-1133">Transmembrane helix</keyword>
<dbReference type="EMBL" id="JACIDY010000002">
    <property type="protein sequence ID" value="MBB3939210.1"/>
    <property type="molecule type" value="Genomic_DNA"/>
</dbReference>
<dbReference type="GO" id="GO:0016301">
    <property type="term" value="F:kinase activity"/>
    <property type="evidence" value="ECO:0007669"/>
    <property type="project" value="UniProtKB-KW"/>
</dbReference>
<organism evidence="2 3">
    <name type="scientific">Novosphingobium fluoreni</name>
    <dbReference type="NCBI Taxonomy" id="1391222"/>
    <lineage>
        <taxon>Bacteria</taxon>
        <taxon>Pseudomonadati</taxon>
        <taxon>Pseudomonadota</taxon>
        <taxon>Alphaproteobacteria</taxon>
        <taxon>Sphingomonadales</taxon>
        <taxon>Sphingomonadaceae</taxon>
        <taxon>Novosphingobium</taxon>
    </lineage>
</organism>
<evidence type="ECO:0000256" key="1">
    <source>
        <dbReference type="SAM" id="Phobius"/>
    </source>
</evidence>
<keyword evidence="2" id="KW-0418">Kinase</keyword>
<dbReference type="AlphaFoldDB" id="A0A7W6FXN6"/>
<reference evidence="2 3" key="1">
    <citation type="submission" date="2020-08" db="EMBL/GenBank/DDBJ databases">
        <title>Genomic Encyclopedia of Type Strains, Phase IV (KMG-IV): sequencing the most valuable type-strain genomes for metagenomic binning, comparative biology and taxonomic classification.</title>
        <authorList>
            <person name="Goeker M."/>
        </authorList>
    </citation>
    <scope>NUCLEOTIDE SEQUENCE [LARGE SCALE GENOMIC DNA]</scope>
    <source>
        <strain evidence="2 3">DSM 27568</strain>
    </source>
</reference>
<dbReference type="RefSeq" id="WP_221225966.1">
    <property type="nucleotide sequence ID" value="NZ_JACIDY010000002.1"/>
</dbReference>
<accession>A0A7W6FXN6</accession>
<keyword evidence="1" id="KW-0472">Membrane</keyword>
<evidence type="ECO:0000313" key="3">
    <source>
        <dbReference type="Proteomes" id="UP000561459"/>
    </source>
</evidence>
<name>A0A7W6FXN6_9SPHN</name>
<gene>
    <name evidence="2" type="ORF">GGR39_000850</name>
</gene>
<keyword evidence="1" id="KW-0812">Transmembrane</keyword>
<protein>
    <submittedName>
        <fullName evidence="2">Signal transduction histidine kinase</fullName>
    </submittedName>
</protein>
<keyword evidence="3" id="KW-1185">Reference proteome</keyword>
<keyword evidence="2" id="KW-0808">Transferase</keyword>
<feature type="transmembrane region" description="Helical" evidence="1">
    <location>
        <begin position="39"/>
        <end position="59"/>
    </location>
</feature>
<dbReference type="Gene3D" id="1.10.287.130">
    <property type="match status" value="1"/>
</dbReference>
<comment type="caution">
    <text evidence="2">The sequence shown here is derived from an EMBL/GenBank/DDBJ whole genome shotgun (WGS) entry which is preliminary data.</text>
</comment>
<sequence>MFAVFSIGSLFAVSAQLQLRILMMALLAFLLIEPRTLSSASYILILALTTGAAFAPRYFSSRLLRAPRWALHILGVLTAACISAMLITNSVIATVAALLSGFYIGAALSRKLAMADARLLAWGDDGLVGVTRDLLLGRITSGMLHDLAQPLNVISMANGNLGYIAEHLPIDEDTRRQLVDRTDRIAEHTQTAAAILSVFRWFGCDGSDQPADLTVRSALERATTATRSNVRHHDVAVELHGNGLDYLLPSRHGCLELIAVAALLCAFASFTAPDGTRRRGRVLLHATQTPAHITISVHCVDMEGAAVSGRSMDYATTWLIEQVAQEADGDFQSISRRNQPERFVIRLGRDDI</sequence>
<dbReference type="Proteomes" id="UP000561459">
    <property type="component" value="Unassembled WGS sequence"/>
</dbReference>